<dbReference type="InterPro" id="IPR036148">
    <property type="entry name" value="MmgE/PrpD_sf"/>
</dbReference>
<gene>
    <name evidence="2" type="ORF">OHT53_39675</name>
</gene>
<dbReference type="RefSeq" id="WP_328737537.1">
    <property type="nucleotide sequence ID" value="NZ_CP108038.1"/>
</dbReference>
<evidence type="ECO:0000313" key="2">
    <source>
        <dbReference type="EMBL" id="WUN91803.1"/>
    </source>
</evidence>
<dbReference type="InterPro" id="IPR042188">
    <property type="entry name" value="MmgE/PrpD_sf_2"/>
</dbReference>
<evidence type="ECO:0000313" key="3">
    <source>
        <dbReference type="Proteomes" id="UP001432071"/>
    </source>
</evidence>
<organism evidence="2 3">
    <name type="scientific">Streptomyces bobili</name>
    <dbReference type="NCBI Taxonomy" id="67280"/>
    <lineage>
        <taxon>Bacteria</taxon>
        <taxon>Bacillati</taxon>
        <taxon>Actinomycetota</taxon>
        <taxon>Actinomycetes</taxon>
        <taxon>Kitasatosporales</taxon>
        <taxon>Streptomycetaceae</taxon>
        <taxon>Streptomyces</taxon>
    </lineage>
</organism>
<dbReference type="SUPFAM" id="SSF103378">
    <property type="entry name" value="2-methylcitrate dehydratase PrpD"/>
    <property type="match status" value="1"/>
</dbReference>
<dbReference type="InterPro" id="IPR042183">
    <property type="entry name" value="MmgE/PrpD_sf_1"/>
</dbReference>
<dbReference type="Gene3D" id="3.30.1330.120">
    <property type="entry name" value="2-methylcitrate dehydratase PrpD"/>
    <property type="match status" value="1"/>
</dbReference>
<evidence type="ECO:0000256" key="1">
    <source>
        <dbReference type="SAM" id="MobiDB-lite"/>
    </source>
</evidence>
<dbReference type="Gene3D" id="1.10.4100.10">
    <property type="entry name" value="2-methylcitrate dehydratase PrpD"/>
    <property type="match status" value="1"/>
</dbReference>
<dbReference type="GeneID" id="93767239"/>
<protein>
    <submittedName>
        <fullName evidence="2">MmgE/PrpD family protein</fullName>
    </submittedName>
</protein>
<name>A0ABZ1RBQ3_9ACTN</name>
<feature type="region of interest" description="Disordered" evidence="1">
    <location>
        <begin position="87"/>
        <end position="106"/>
    </location>
</feature>
<proteinExistence type="predicted"/>
<dbReference type="Proteomes" id="UP001432071">
    <property type="component" value="Chromosome"/>
</dbReference>
<sequence>MWFRFRYPRNRNHTRPWRQEFVYGSRPTDREDAVWPDGRNFGEALNDWMDGVSGSLDVPEVLVGDSAAASADFLLCALISRLQASESESGRRAGDGTDAEATAGGPIWWTGKTATAERAASANLVAGIASDFDSVHYLAGGHLAAFLTPSLFPGPGVPVDDMLRIQAVATEFGVRLGQAVKDQVRAHAFHVTPIIGGLSAVYALARRSGLPVDRIRWCLRLYLSTYRSDYQLLGSDGRMYQMGQAMRQAHGVVVEGGVHSNIDRRAAGEWWQPFSAMGVPMNTQSKESQQWLSSSGATTLKSAPCCAYFFETLAAVADLRRRVPAGALRQLHVHVPRYALAAHRGSTGVTWLDPFDLVHNIAICWVLGRDAWTPLAELPTDVVERAARLITLHEVSDRTAAAVTAVMSDGVVTASAETIHKETGRGSTYPALQRKAEIVSGHLNGEWRQLAAANDPRRLLCRLLDVCGEQPGGAPVTAGGLQ</sequence>
<dbReference type="EMBL" id="CP108038">
    <property type="protein sequence ID" value="WUN91803.1"/>
    <property type="molecule type" value="Genomic_DNA"/>
</dbReference>
<reference evidence="2" key="1">
    <citation type="submission" date="2022-10" db="EMBL/GenBank/DDBJ databases">
        <title>The complete genomes of actinobacterial strains from the NBC collection.</title>
        <authorList>
            <person name="Joergensen T.S."/>
            <person name="Alvarez Arevalo M."/>
            <person name="Sterndorff E.B."/>
            <person name="Faurdal D."/>
            <person name="Vuksanovic O."/>
            <person name="Mourched A.-S."/>
            <person name="Charusanti P."/>
            <person name="Shaw S."/>
            <person name="Blin K."/>
            <person name="Weber T."/>
        </authorList>
    </citation>
    <scope>NUCLEOTIDE SEQUENCE</scope>
    <source>
        <strain evidence="2">NBC_00302</strain>
    </source>
</reference>
<accession>A0ABZ1RBQ3</accession>
<keyword evidence="3" id="KW-1185">Reference proteome</keyword>